<dbReference type="PANTHER" id="PTHR34472">
    <property type="entry name" value="SULFUR CARRIER PROTEIN THIS"/>
    <property type="match status" value="1"/>
</dbReference>
<protein>
    <submittedName>
        <fullName evidence="1">Sulfur carrier protein ThiS</fullName>
    </submittedName>
</protein>
<dbReference type="NCBIfam" id="TIGR01683">
    <property type="entry name" value="thiS"/>
    <property type="match status" value="1"/>
</dbReference>
<dbReference type="SUPFAM" id="SSF54285">
    <property type="entry name" value="MoaD/ThiS"/>
    <property type="match status" value="1"/>
</dbReference>
<dbReference type="Pfam" id="PF02597">
    <property type="entry name" value="ThiS"/>
    <property type="match status" value="1"/>
</dbReference>
<keyword evidence="2" id="KW-1185">Reference proteome</keyword>
<dbReference type="PANTHER" id="PTHR34472:SF1">
    <property type="entry name" value="SULFUR CARRIER PROTEIN THIS"/>
    <property type="match status" value="1"/>
</dbReference>
<gene>
    <name evidence="1" type="primary">thiS</name>
    <name evidence="1" type="ORF">FM038_010960</name>
</gene>
<dbReference type="InterPro" id="IPR012675">
    <property type="entry name" value="Beta-grasp_dom_sf"/>
</dbReference>
<dbReference type="Gene3D" id="3.10.20.30">
    <property type="match status" value="1"/>
</dbReference>
<organism evidence="1 2">
    <name type="scientific">Shewanella eurypsychrophilus</name>
    <dbReference type="NCBI Taxonomy" id="2593656"/>
    <lineage>
        <taxon>Bacteria</taxon>
        <taxon>Pseudomonadati</taxon>
        <taxon>Pseudomonadota</taxon>
        <taxon>Gammaproteobacteria</taxon>
        <taxon>Alteromonadales</taxon>
        <taxon>Shewanellaceae</taxon>
        <taxon>Shewanella</taxon>
    </lineage>
</organism>
<dbReference type="InterPro" id="IPR016155">
    <property type="entry name" value="Mopterin_synth/thiamin_S_b"/>
</dbReference>
<dbReference type="EMBL" id="CP045503">
    <property type="protein sequence ID" value="QPG57917.1"/>
    <property type="molecule type" value="Genomic_DNA"/>
</dbReference>
<dbReference type="InterPro" id="IPR010035">
    <property type="entry name" value="Thi_S"/>
</dbReference>
<dbReference type="InterPro" id="IPR003749">
    <property type="entry name" value="ThiS/MoaD-like"/>
</dbReference>
<dbReference type="CDD" id="cd00565">
    <property type="entry name" value="Ubl_ThiS"/>
    <property type="match status" value="1"/>
</dbReference>
<dbReference type="Proteomes" id="UP000316416">
    <property type="component" value="Chromosome"/>
</dbReference>
<reference evidence="1" key="1">
    <citation type="submission" date="2021-07" db="EMBL/GenBank/DDBJ databases">
        <title>Shewanella sp. YLB-07 whole genome sequence.</title>
        <authorList>
            <person name="Yu L."/>
        </authorList>
    </citation>
    <scope>NUCLEOTIDE SEQUENCE</scope>
    <source>
        <strain evidence="1">YLB-08</strain>
    </source>
</reference>
<proteinExistence type="predicted"/>
<name>A0ABX6V691_9GAMM</name>
<evidence type="ECO:0000313" key="2">
    <source>
        <dbReference type="Proteomes" id="UP000316416"/>
    </source>
</evidence>
<dbReference type="RefSeq" id="WP_142870653.1">
    <property type="nucleotide sequence ID" value="NZ_CP045503.2"/>
</dbReference>
<evidence type="ECO:0000313" key="1">
    <source>
        <dbReference type="EMBL" id="QPG57917.1"/>
    </source>
</evidence>
<sequence>MDTSNKNEPVSKIIRVTINDEVMNVPSAMNIQGLIDLQELAVNSVALVCNGQVVPKSQWQARLCNKDDRFEIFSVVAGG</sequence>
<accession>A0ABX6V691</accession>